<gene>
    <name evidence="1" type="ORF">CHS0354_017558</name>
</gene>
<evidence type="ECO:0000313" key="2">
    <source>
        <dbReference type="Proteomes" id="UP001195483"/>
    </source>
</evidence>
<reference evidence="1" key="1">
    <citation type="journal article" date="2021" name="Genome Biol. Evol.">
        <title>A High-Quality Reference Genome for a Parasitic Bivalve with Doubly Uniparental Inheritance (Bivalvia: Unionida).</title>
        <authorList>
            <person name="Smith C.H."/>
        </authorList>
    </citation>
    <scope>NUCLEOTIDE SEQUENCE</scope>
    <source>
        <strain evidence="1">CHS0354</strain>
    </source>
</reference>
<keyword evidence="2" id="KW-1185">Reference proteome</keyword>
<evidence type="ECO:0000313" key="1">
    <source>
        <dbReference type="EMBL" id="KAK3609704.1"/>
    </source>
</evidence>
<dbReference type="AlphaFoldDB" id="A0AAE0WD01"/>
<accession>A0AAE0WD01</accession>
<sequence length="81" mass="9366">MFSICEENVQKYEIKSLTSEVSPKNELFVLSIPRNENTDTYPFIRCYVTTYALFQSLIDIEGDFSGEEGDDMETEEEHSVL</sequence>
<dbReference type="EMBL" id="JAEAOA010001087">
    <property type="protein sequence ID" value="KAK3609704.1"/>
    <property type="molecule type" value="Genomic_DNA"/>
</dbReference>
<name>A0AAE0WD01_9BIVA</name>
<organism evidence="1 2">
    <name type="scientific">Potamilus streckersoni</name>
    <dbReference type="NCBI Taxonomy" id="2493646"/>
    <lineage>
        <taxon>Eukaryota</taxon>
        <taxon>Metazoa</taxon>
        <taxon>Spiralia</taxon>
        <taxon>Lophotrochozoa</taxon>
        <taxon>Mollusca</taxon>
        <taxon>Bivalvia</taxon>
        <taxon>Autobranchia</taxon>
        <taxon>Heteroconchia</taxon>
        <taxon>Palaeoheterodonta</taxon>
        <taxon>Unionida</taxon>
        <taxon>Unionoidea</taxon>
        <taxon>Unionidae</taxon>
        <taxon>Ambleminae</taxon>
        <taxon>Lampsilini</taxon>
        <taxon>Potamilus</taxon>
    </lineage>
</organism>
<proteinExistence type="predicted"/>
<protein>
    <submittedName>
        <fullName evidence="1">Uncharacterized protein</fullName>
    </submittedName>
</protein>
<reference evidence="1" key="3">
    <citation type="submission" date="2023-05" db="EMBL/GenBank/DDBJ databases">
        <authorList>
            <person name="Smith C.H."/>
        </authorList>
    </citation>
    <scope>NUCLEOTIDE SEQUENCE</scope>
    <source>
        <strain evidence="1">CHS0354</strain>
        <tissue evidence="1">Mantle</tissue>
    </source>
</reference>
<dbReference type="Proteomes" id="UP001195483">
    <property type="component" value="Unassembled WGS sequence"/>
</dbReference>
<comment type="caution">
    <text evidence="1">The sequence shown here is derived from an EMBL/GenBank/DDBJ whole genome shotgun (WGS) entry which is preliminary data.</text>
</comment>
<reference evidence="1" key="2">
    <citation type="journal article" date="2021" name="Genome Biol. Evol.">
        <title>Developing a high-quality reference genome for a parasitic bivalve with doubly uniparental inheritance (Bivalvia: Unionida).</title>
        <authorList>
            <person name="Smith C.H."/>
        </authorList>
    </citation>
    <scope>NUCLEOTIDE SEQUENCE</scope>
    <source>
        <strain evidence="1">CHS0354</strain>
        <tissue evidence="1">Mantle</tissue>
    </source>
</reference>